<feature type="region of interest" description="Disordered" evidence="1">
    <location>
        <begin position="48"/>
        <end position="70"/>
    </location>
</feature>
<sequence>MDLVNTISGSVQGVWVAFREWANNPVVDAFGKFVDHLEDLVGITPDPDVSGDVTGSVQGSSLGSLGSSAE</sequence>
<dbReference type="EMBL" id="DQID01000340">
    <property type="protein sequence ID" value="HCT15752.1"/>
    <property type="molecule type" value="Genomic_DNA"/>
</dbReference>
<proteinExistence type="predicted"/>
<accession>A0A3D4T2J8</accession>
<evidence type="ECO:0000256" key="1">
    <source>
        <dbReference type="SAM" id="MobiDB-lite"/>
    </source>
</evidence>
<dbReference type="RefSeq" id="WP_273053405.1">
    <property type="nucleotide sequence ID" value="NZ_DAITTW010000002.1"/>
</dbReference>
<gene>
    <name evidence="2" type="ORF">DIW82_13460</name>
</gene>
<evidence type="ECO:0000313" key="3">
    <source>
        <dbReference type="Proteomes" id="UP000261739"/>
    </source>
</evidence>
<dbReference type="AlphaFoldDB" id="A0A3D4T2J8"/>
<feature type="compositionally biased region" description="Low complexity" evidence="1">
    <location>
        <begin position="55"/>
        <end position="70"/>
    </location>
</feature>
<dbReference type="Proteomes" id="UP000261739">
    <property type="component" value="Unassembled WGS sequence"/>
</dbReference>
<organism evidence="2 3">
    <name type="scientific">Corynebacterium nuruki</name>
    <dbReference type="NCBI Taxonomy" id="1032851"/>
    <lineage>
        <taxon>Bacteria</taxon>
        <taxon>Bacillati</taxon>
        <taxon>Actinomycetota</taxon>
        <taxon>Actinomycetes</taxon>
        <taxon>Mycobacteriales</taxon>
        <taxon>Corynebacteriaceae</taxon>
        <taxon>Corynebacterium</taxon>
    </lineage>
</organism>
<evidence type="ECO:0000313" key="2">
    <source>
        <dbReference type="EMBL" id="HCT15752.1"/>
    </source>
</evidence>
<name>A0A3D4T2J8_9CORY</name>
<reference evidence="2 3" key="1">
    <citation type="journal article" date="2018" name="Nat. Biotechnol.">
        <title>A standardized bacterial taxonomy based on genome phylogeny substantially revises the tree of life.</title>
        <authorList>
            <person name="Parks D.H."/>
            <person name="Chuvochina M."/>
            <person name="Waite D.W."/>
            <person name="Rinke C."/>
            <person name="Skarshewski A."/>
            <person name="Chaumeil P.A."/>
            <person name="Hugenholtz P."/>
        </authorList>
    </citation>
    <scope>NUCLEOTIDE SEQUENCE [LARGE SCALE GENOMIC DNA]</scope>
    <source>
        <strain evidence="2">UBA11247</strain>
    </source>
</reference>
<comment type="caution">
    <text evidence="2">The sequence shown here is derived from an EMBL/GenBank/DDBJ whole genome shotgun (WGS) entry which is preliminary data.</text>
</comment>
<protein>
    <submittedName>
        <fullName evidence="2">Uncharacterized protein</fullName>
    </submittedName>
</protein>